<organism evidence="1 2">
    <name type="scientific">Viridothelium virens</name>
    <name type="common">Speckled blister lichen</name>
    <name type="synonym">Trypethelium virens</name>
    <dbReference type="NCBI Taxonomy" id="1048519"/>
    <lineage>
        <taxon>Eukaryota</taxon>
        <taxon>Fungi</taxon>
        <taxon>Dikarya</taxon>
        <taxon>Ascomycota</taxon>
        <taxon>Pezizomycotina</taxon>
        <taxon>Dothideomycetes</taxon>
        <taxon>Dothideomycetes incertae sedis</taxon>
        <taxon>Trypetheliales</taxon>
        <taxon>Trypetheliaceae</taxon>
        <taxon>Viridothelium</taxon>
    </lineage>
</organism>
<reference evidence="1" key="1">
    <citation type="journal article" date="2020" name="Stud. Mycol.">
        <title>101 Dothideomycetes genomes: a test case for predicting lifestyles and emergence of pathogens.</title>
        <authorList>
            <person name="Haridas S."/>
            <person name="Albert R."/>
            <person name="Binder M."/>
            <person name="Bloem J."/>
            <person name="Labutti K."/>
            <person name="Salamov A."/>
            <person name="Andreopoulos B."/>
            <person name="Baker S."/>
            <person name="Barry K."/>
            <person name="Bills G."/>
            <person name="Bluhm B."/>
            <person name="Cannon C."/>
            <person name="Castanera R."/>
            <person name="Culley D."/>
            <person name="Daum C."/>
            <person name="Ezra D."/>
            <person name="Gonzalez J."/>
            <person name="Henrissat B."/>
            <person name="Kuo A."/>
            <person name="Liang C."/>
            <person name="Lipzen A."/>
            <person name="Lutzoni F."/>
            <person name="Magnuson J."/>
            <person name="Mondo S."/>
            <person name="Nolan M."/>
            <person name="Ohm R."/>
            <person name="Pangilinan J."/>
            <person name="Park H.-J."/>
            <person name="Ramirez L."/>
            <person name="Alfaro M."/>
            <person name="Sun H."/>
            <person name="Tritt A."/>
            <person name="Yoshinaga Y."/>
            <person name="Zwiers L.-H."/>
            <person name="Turgeon B."/>
            <person name="Goodwin S."/>
            <person name="Spatafora J."/>
            <person name="Crous P."/>
            <person name="Grigoriev I."/>
        </authorList>
    </citation>
    <scope>NUCLEOTIDE SEQUENCE</scope>
    <source>
        <strain evidence="1">Tuck. ex Michener</strain>
    </source>
</reference>
<gene>
    <name evidence="1" type="ORF">EV356DRAFT_499283</name>
</gene>
<name>A0A6A6HES8_VIRVR</name>
<dbReference type="EMBL" id="ML991788">
    <property type="protein sequence ID" value="KAF2236013.1"/>
    <property type="molecule type" value="Genomic_DNA"/>
</dbReference>
<evidence type="ECO:0000313" key="2">
    <source>
        <dbReference type="Proteomes" id="UP000800092"/>
    </source>
</evidence>
<protein>
    <submittedName>
        <fullName evidence="1">Uncharacterized protein</fullName>
    </submittedName>
</protein>
<evidence type="ECO:0000313" key="1">
    <source>
        <dbReference type="EMBL" id="KAF2236013.1"/>
    </source>
</evidence>
<dbReference type="AlphaFoldDB" id="A0A6A6HES8"/>
<sequence length="109" mass="11937">MAAALLAWIEMSISRVAITLSYIETEILGLPCWLRWISSGSGAAQQSMEATMILAIPYYALVGLPLIKYLRGEARTLTTVETFRESCCTALGFGLTLWITSMTVSLDLV</sequence>
<accession>A0A6A6HES8</accession>
<dbReference type="Proteomes" id="UP000800092">
    <property type="component" value="Unassembled WGS sequence"/>
</dbReference>
<proteinExistence type="predicted"/>
<keyword evidence="2" id="KW-1185">Reference proteome</keyword>